<keyword evidence="1" id="KW-0614">Plasmid</keyword>
<protein>
    <submittedName>
        <fullName evidence="1">Uncharacterized protein</fullName>
    </submittedName>
</protein>
<geneLocation type="plasmid" evidence="1 2">
    <name>unnamed2</name>
</geneLocation>
<dbReference type="RefSeq" id="WP_330629621.1">
    <property type="nucleotide sequence ID" value="NZ_CP135445.1"/>
</dbReference>
<proteinExistence type="predicted"/>
<gene>
    <name evidence="1" type="ORF">RPE78_16740</name>
</gene>
<dbReference type="EMBL" id="CP135445">
    <property type="protein sequence ID" value="WRY35869.1"/>
    <property type="molecule type" value="Genomic_DNA"/>
</dbReference>
<keyword evidence="2" id="KW-1185">Reference proteome</keyword>
<evidence type="ECO:0000313" key="2">
    <source>
        <dbReference type="Proteomes" id="UP001623290"/>
    </source>
</evidence>
<organism evidence="1 2">
    <name type="scientific">Thioclava litoralis</name>
    <dbReference type="NCBI Taxonomy" id="3076557"/>
    <lineage>
        <taxon>Bacteria</taxon>
        <taxon>Pseudomonadati</taxon>
        <taxon>Pseudomonadota</taxon>
        <taxon>Alphaproteobacteria</taxon>
        <taxon>Rhodobacterales</taxon>
        <taxon>Paracoccaceae</taxon>
        <taxon>Thioclava</taxon>
    </lineage>
</organism>
<evidence type="ECO:0000313" key="1">
    <source>
        <dbReference type="EMBL" id="WRY35869.1"/>
    </source>
</evidence>
<accession>A0ABZ1E4B6</accession>
<name>A0ABZ1E4B6_9RHOB</name>
<reference evidence="1 2" key="1">
    <citation type="submission" date="2023-09" db="EMBL/GenBank/DDBJ databases">
        <title>Thioclava shenzhenensis sp. nov., a multidrug resistant bacteria-antagonizing species isolated from coastal seawater.</title>
        <authorList>
            <person name="Long M."/>
        </authorList>
    </citation>
    <scope>NUCLEOTIDE SEQUENCE [LARGE SCALE GENOMIC DNA]</scope>
    <source>
        <strain evidence="1 2">FTW29</strain>
        <plasmid evidence="1 2">unnamed2</plasmid>
    </source>
</reference>
<dbReference type="Proteomes" id="UP001623290">
    <property type="component" value="Plasmid unnamed2"/>
</dbReference>
<sequence>MADDYHGITSLTGPALNGFAIAPDDDADLAQVTRGIYLGQGGDLRVTLAGGQTVTFSNIAAGGIHGLRIRRVWASGTTATEMVGLY</sequence>